<dbReference type="EMBL" id="LN879430">
    <property type="protein sequence ID" value="CUH93118.1"/>
    <property type="molecule type" value="Genomic_DNA"/>
</dbReference>
<sequence length="342" mass="40075">MQREITKPSNLLNKKGQLIQKGYAKAPILKYRRKHVAAKHRLKEWDYYLIYNKKYAVGLTIGKSLNLILITISIIDLSKYKIINKSSIRILPSKFQLPQDSRKGNIIYKDRFIRLSFMVEDNVRILLLKKYKCNKSSELDISLILYNEPKDSMVIATPFFNDKCKFYYNRKIIGFRASGYVRYQKENYGFSPLDSFAIHDWGRGVWPYKSTWYWSAAAGKISGKIFAFNLGYGFGDNSYATENMLFYNGKASKLENVTFHIPKKSKDEYDYLKPWTITSSDHRIEMIFIPIIDRTFRLPLLLISTNQHQVFGKFSGRAILDDGTVIYLKEFLGFAERVQNRW</sequence>
<protein>
    <submittedName>
        <fullName evidence="2">Putative membrane protein</fullName>
    </submittedName>
</protein>
<dbReference type="Proteomes" id="UP000196053">
    <property type="component" value="Chromosome I"/>
</dbReference>
<accession>A0A0K8J6W5</accession>
<gene>
    <name evidence="2" type="ORF">SD1D_1572</name>
</gene>
<dbReference type="OrthoDB" id="9762066at2"/>
<keyword evidence="3" id="KW-1185">Reference proteome</keyword>
<dbReference type="RefSeq" id="WP_058258386.1">
    <property type="nucleotide sequence ID" value="NZ_DUPS01000005.1"/>
</dbReference>
<dbReference type="AlphaFoldDB" id="A0A0K8J6W5"/>
<keyword evidence="1" id="KW-1133">Transmembrane helix</keyword>
<evidence type="ECO:0000313" key="3">
    <source>
        <dbReference type="Proteomes" id="UP000196053"/>
    </source>
</evidence>
<keyword evidence="1" id="KW-0812">Transmembrane</keyword>
<feature type="transmembrane region" description="Helical" evidence="1">
    <location>
        <begin position="55"/>
        <end position="75"/>
    </location>
</feature>
<name>A0A0K8J6W5_9FIRM</name>
<proteinExistence type="predicted"/>
<keyword evidence="1" id="KW-0472">Membrane</keyword>
<evidence type="ECO:0000256" key="1">
    <source>
        <dbReference type="SAM" id="Phobius"/>
    </source>
</evidence>
<organism evidence="2 3">
    <name type="scientific">Herbinix luporum</name>
    <dbReference type="NCBI Taxonomy" id="1679721"/>
    <lineage>
        <taxon>Bacteria</taxon>
        <taxon>Bacillati</taxon>
        <taxon>Bacillota</taxon>
        <taxon>Clostridia</taxon>
        <taxon>Lachnospirales</taxon>
        <taxon>Lachnospiraceae</taxon>
        <taxon>Herbinix</taxon>
    </lineage>
</organism>
<dbReference type="PANTHER" id="PTHR35868">
    <property type="entry name" value="DUF2804 DOMAIN-CONTAINING PROTEIN-RELATED"/>
    <property type="match status" value="1"/>
</dbReference>
<dbReference type="InterPro" id="IPR021243">
    <property type="entry name" value="DUF2804"/>
</dbReference>
<dbReference type="KEGG" id="hsd:SD1D_1572"/>
<evidence type="ECO:0000313" key="2">
    <source>
        <dbReference type="EMBL" id="CUH93118.1"/>
    </source>
</evidence>
<dbReference type="Pfam" id="PF10974">
    <property type="entry name" value="DUF2804"/>
    <property type="match status" value="1"/>
</dbReference>
<dbReference type="PANTHER" id="PTHR35868:SF3">
    <property type="entry name" value="DUF2804 DOMAIN-CONTAINING PROTEIN"/>
    <property type="match status" value="1"/>
</dbReference>
<reference evidence="3" key="1">
    <citation type="submission" date="2015-09" db="EMBL/GenBank/DDBJ databases">
        <authorList>
            <person name="Wibberg D."/>
        </authorList>
    </citation>
    <scope>NUCLEOTIDE SEQUENCE [LARGE SCALE GENOMIC DNA]</scope>
    <source>
        <strain evidence="3">SD1D</strain>
    </source>
</reference>